<evidence type="ECO:0000313" key="2">
    <source>
        <dbReference type="EMBL" id="VFJ60083.1"/>
    </source>
</evidence>
<dbReference type="EMBL" id="CAADFD010000053">
    <property type="protein sequence ID" value="VFJ60083.1"/>
    <property type="molecule type" value="Genomic_DNA"/>
</dbReference>
<organism evidence="2">
    <name type="scientific">Candidatus Kentrum sp. FW</name>
    <dbReference type="NCBI Taxonomy" id="2126338"/>
    <lineage>
        <taxon>Bacteria</taxon>
        <taxon>Pseudomonadati</taxon>
        <taxon>Pseudomonadota</taxon>
        <taxon>Gammaproteobacteria</taxon>
        <taxon>Candidatus Kentrum</taxon>
    </lineage>
</organism>
<accession>A0A450T0U2</accession>
<protein>
    <submittedName>
        <fullName evidence="2">Uncharacterized protein</fullName>
    </submittedName>
</protein>
<proteinExistence type="predicted"/>
<dbReference type="AlphaFoldDB" id="A0A450T0U2"/>
<evidence type="ECO:0000313" key="1">
    <source>
        <dbReference type="EMBL" id="VFJ42681.1"/>
    </source>
</evidence>
<sequence length="30" mass="3280">MSQSVLVFISHASEKGKKFGLLLNETEASQ</sequence>
<reference evidence="2" key="1">
    <citation type="submission" date="2019-02" db="EMBL/GenBank/DDBJ databases">
        <authorList>
            <person name="Gruber-Vodicka R. H."/>
            <person name="Seah K. B. B."/>
        </authorList>
    </citation>
    <scope>NUCLEOTIDE SEQUENCE</scope>
    <source>
        <strain evidence="2">BECK_BZ106</strain>
        <strain evidence="1">BECK_BZ15</strain>
    </source>
</reference>
<gene>
    <name evidence="1" type="ORF">BECKFW1821A_GA0114235_100233</name>
    <name evidence="2" type="ORF">BECKFW1821B_GA0114236_105332</name>
</gene>
<name>A0A450T0U2_9GAMM</name>
<dbReference type="EMBL" id="CAADEW010000002">
    <property type="protein sequence ID" value="VFJ42681.1"/>
    <property type="molecule type" value="Genomic_DNA"/>
</dbReference>